<evidence type="ECO:0000313" key="1">
    <source>
        <dbReference type="EMBL" id="KAH6650767.1"/>
    </source>
</evidence>
<proteinExistence type="predicted"/>
<dbReference type="Proteomes" id="UP000724584">
    <property type="component" value="Unassembled WGS sequence"/>
</dbReference>
<sequence length="170" mass="18883">MGAQDELPDRDLGGGAVAGLLIGLPLYQLQGTHFQGAYYTPLALLLAVGLAAAVLGVRTFGEEKQIYWREASSGHSGLAYYVGKVLATFPMFLSNLLSFYCIYGLVSIMSMLVRRKNGPLMVMIVSLIIGVFWGYGPPLYPAKEWHPEWLWRLCPGVWLTEAYFDNTWLS</sequence>
<name>A0ACB7PNG5_9PEZI</name>
<comment type="caution">
    <text evidence="1">The sequence shown here is derived from an EMBL/GenBank/DDBJ whole genome shotgun (WGS) entry which is preliminary data.</text>
</comment>
<keyword evidence="2" id="KW-1185">Reference proteome</keyword>
<gene>
    <name evidence="1" type="ORF">F5144DRAFT_598192</name>
</gene>
<reference evidence="1 2" key="1">
    <citation type="journal article" date="2021" name="Nat. Commun.">
        <title>Genetic determinants of endophytism in the Arabidopsis root mycobiome.</title>
        <authorList>
            <person name="Mesny F."/>
            <person name="Miyauchi S."/>
            <person name="Thiergart T."/>
            <person name="Pickel B."/>
            <person name="Atanasova L."/>
            <person name="Karlsson M."/>
            <person name="Huettel B."/>
            <person name="Barry K.W."/>
            <person name="Haridas S."/>
            <person name="Chen C."/>
            <person name="Bauer D."/>
            <person name="Andreopoulos W."/>
            <person name="Pangilinan J."/>
            <person name="LaButti K."/>
            <person name="Riley R."/>
            <person name="Lipzen A."/>
            <person name="Clum A."/>
            <person name="Drula E."/>
            <person name="Henrissat B."/>
            <person name="Kohler A."/>
            <person name="Grigoriev I.V."/>
            <person name="Martin F.M."/>
            <person name="Hacquard S."/>
        </authorList>
    </citation>
    <scope>NUCLEOTIDE SEQUENCE [LARGE SCALE GENOMIC DNA]</scope>
    <source>
        <strain evidence="1 2">MPI-SDFR-AT-0079</strain>
    </source>
</reference>
<accession>A0ACB7PNG5</accession>
<dbReference type="EMBL" id="JAGIZQ010000001">
    <property type="protein sequence ID" value="KAH6650767.1"/>
    <property type="molecule type" value="Genomic_DNA"/>
</dbReference>
<protein>
    <submittedName>
        <fullName evidence="1">Uncharacterized protein</fullName>
    </submittedName>
</protein>
<organism evidence="1 2">
    <name type="scientific">Chaetomium tenue</name>
    <dbReference type="NCBI Taxonomy" id="1854479"/>
    <lineage>
        <taxon>Eukaryota</taxon>
        <taxon>Fungi</taxon>
        <taxon>Dikarya</taxon>
        <taxon>Ascomycota</taxon>
        <taxon>Pezizomycotina</taxon>
        <taxon>Sordariomycetes</taxon>
        <taxon>Sordariomycetidae</taxon>
        <taxon>Sordariales</taxon>
        <taxon>Chaetomiaceae</taxon>
        <taxon>Chaetomium</taxon>
    </lineage>
</organism>
<evidence type="ECO:0000313" key="2">
    <source>
        <dbReference type="Proteomes" id="UP000724584"/>
    </source>
</evidence>